<dbReference type="OrthoDB" id="27187at2759"/>
<gene>
    <name evidence="10" type="ORF">FH972_007794</name>
</gene>
<keyword evidence="3" id="KW-0158">Chromosome</keyword>
<evidence type="ECO:0000313" key="10">
    <source>
        <dbReference type="EMBL" id="KAE8021947.1"/>
    </source>
</evidence>
<dbReference type="InterPro" id="IPR025977">
    <property type="entry name" value="Cnd3_C"/>
</dbReference>
<keyword evidence="11" id="KW-1185">Reference proteome</keyword>
<evidence type="ECO:0000256" key="5">
    <source>
        <dbReference type="ARBA" id="ARBA00022776"/>
    </source>
</evidence>
<comment type="similarity">
    <text evidence="2">Belongs to the CND3 (condensin subunit 3) family.</text>
</comment>
<dbReference type="EMBL" id="CM017323">
    <property type="protein sequence ID" value="KAE8021947.1"/>
    <property type="molecule type" value="Genomic_DNA"/>
</dbReference>
<dbReference type="GO" id="GO:0051301">
    <property type="term" value="P:cell division"/>
    <property type="evidence" value="ECO:0007669"/>
    <property type="project" value="UniProtKB-KW"/>
</dbReference>
<evidence type="ECO:0000256" key="2">
    <source>
        <dbReference type="ARBA" id="ARBA00006533"/>
    </source>
</evidence>
<dbReference type="Proteomes" id="UP000327013">
    <property type="component" value="Chromosome 3"/>
</dbReference>
<evidence type="ECO:0000256" key="6">
    <source>
        <dbReference type="ARBA" id="ARBA00023067"/>
    </source>
</evidence>
<evidence type="ECO:0000256" key="4">
    <source>
        <dbReference type="ARBA" id="ARBA00022618"/>
    </source>
</evidence>
<feature type="compositionally biased region" description="Acidic residues" evidence="8">
    <location>
        <begin position="1022"/>
        <end position="1045"/>
    </location>
</feature>
<evidence type="ECO:0000256" key="8">
    <source>
        <dbReference type="SAM" id="MobiDB-lite"/>
    </source>
</evidence>
<dbReference type="GO" id="GO:0000796">
    <property type="term" value="C:condensin complex"/>
    <property type="evidence" value="ECO:0007669"/>
    <property type="project" value="InterPro"/>
</dbReference>
<dbReference type="PANTHER" id="PTHR14418">
    <property type="entry name" value="CONDENSIN COMPLEX SUBUNIT 3-RELATED"/>
    <property type="match status" value="1"/>
</dbReference>
<dbReference type="InterPro" id="IPR027165">
    <property type="entry name" value="CND3"/>
</dbReference>
<feature type="domain" description="Nuclear condensin complex subunit 3 C-terminal" evidence="9">
    <location>
        <begin position="531"/>
        <end position="879"/>
    </location>
</feature>
<dbReference type="GO" id="GO:0000793">
    <property type="term" value="C:condensed chromosome"/>
    <property type="evidence" value="ECO:0007669"/>
    <property type="project" value="TreeGrafter"/>
</dbReference>
<dbReference type="FunFam" id="1.25.10.10:FF:000606">
    <property type="entry name" value="ARM repeat superfamily protein"/>
    <property type="match status" value="1"/>
</dbReference>
<evidence type="ECO:0000259" key="9">
    <source>
        <dbReference type="Pfam" id="PF12719"/>
    </source>
</evidence>
<keyword evidence="6" id="KW-0226">DNA condensation</keyword>
<name>A0A5N6QWK2_9ROSI</name>
<keyword evidence="7" id="KW-0131">Cell cycle</keyword>
<organism evidence="10 11">
    <name type="scientific">Carpinus fangiana</name>
    <dbReference type="NCBI Taxonomy" id="176857"/>
    <lineage>
        <taxon>Eukaryota</taxon>
        <taxon>Viridiplantae</taxon>
        <taxon>Streptophyta</taxon>
        <taxon>Embryophyta</taxon>
        <taxon>Tracheophyta</taxon>
        <taxon>Spermatophyta</taxon>
        <taxon>Magnoliopsida</taxon>
        <taxon>eudicotyledons</taxon>
        <taxon>Gunneridae</taxon>
        <taxon>Pentapetalae</taxon>
        <taxon>rosids</taxon>
        <taxon>fabids</taxon>
        <taxon>Fagales</taxon>
        <taxon>Betulaceae</taxon>
        <taxon>Carpinus</taxon>
    </lineage>
</organism>
<dbReference type="Gene3D" id="1.25.10.10">
    <property type="entry name" value="Leucine-rich Repeat Variant"/>
    <property type="match status" value="1"/>
</dbReference>
<keyword evidence="5" id="KW-0498">Mitosis</keyword>
<feature type="compositionally biased region" description="Basic and acidic residues" evidence="8">
    <location>
        <begin position="813"/>
        <end position="826"/>
    </location>
</feature>
<dbReference type="PANTHER" id="PTHR14418:SF5">
    <property type="entry name" value="CONDENSIN COMPLEX SUBUNIT 3"/>
    <property type="match status" value="1"/>
</dbReference>
<dbReference type="InterPro" id="IPR016024">
    <property type="entry name" value="ARM-type_fold"/>
</dbReference>
<dbReference type="InterPro" id="IPR011989">
    <property type="entry name" value="ARM-like"/>
</dbReference>
<feature type="region of interest" description="Disordered" evidence="8">
    <location>
        <begin position="813"/>
        <end position="837"/>
    </location>
</feature>
<dbReference type="Pfam" id="PF12719">
    <property type="entry name" value="Cnd3"/>
    <property type="match status" value="1"/>
</dbReference>
<keyword evidence="4" id="KW-0132">Cell division</keyword>
<dbReference type="GO" id="GO:0007076">
    <property type="term" value="P:mitotic chromosome condensation"/>
    <property type="evidence" value="ECO:0007669"/>
    <property type="project" value="InterPro"/>
</dbReference>
<sequence>MPTHPKKKKKKNHALSYTELRIAKILDETRASYATHNRKLKELSAVRSRSSCPARFFSAFSKTLIPLFGFQRRATSTERVVRFVSVFAGARDPDHASDCDAFLEEFLRFLLVAAVAANRTARFRACQIVSEIIMRLPDDVEVSNEIWDEVINCMMLRVRDKVPVIRTFAVRALSRFANDGENSDILDLFLEMLPLEQNAEVRKTIVLSLPPSNATAQVIVDCTVDVSESVRKTAYCVLANKFPLQSLSIKLRTIILQRGLADRSPAVSKECIKLMKDEWLIKCCNGDPVELLKYLDVETYELVGNAAMEALLKAGLVNLNDGESIRQYVSSKVDGMEGDSVDCIPGIQLMEAEVALYWKTVCRHLQTEAQAKGSDAAATMGTEAAIYAAEASDSNDLLERILPATVSDYVDLVKAHIDAGPNYRFASRQLLLLGAMLDFSDATIRKVASAFVQELLHKPLEHEVDDDGNVVVIGDGINLGGDKEWAGSVSGLAKKVHAANGEFEEIILGVAEELARPCRERTADAMQWMHTLAVTSLVLENAKPFHLLQGRAIELAELLKSLLLPGAKHVHLDVQRIAVRGLGLFGLLERKPSEEIVKQLRLSFINGPTQISVVACKALIDLGMWHGPQEVDGALGGDFSSKVQDNKQAFSPVNFSDIDESLNVQMLDLLYAGIDKDDWDNSLVSDEYESVQAILGEGFAKILLQSENYPSLPASLHPSLLAKLINLYFSNETKHLQRFKQCLSVFFEHYPSLSAIHKKCLSKSFIPVIRSMWPGINGNAGGSTLMVSNMRKRAIQASRFMLQMMQAPLYEKETAREDENGRRELPEEQDGSLEPPLECGQGGLAIRIAVEVASFHIKKTAAEKAYVSALCRVLVLLHFRSSEQGAVKLMRRLLNHVAESVSAEKDLVKELKRMADRLKAVDRQPEQELLQDQADPILGRLDVEFNLDSDGSVGIPQTPVPRSSRPPRSRKRVKPEDSSSDEEVSPTSVVPIIPSAVSMRSQRASKTAALTKMTASRSIRIDEDDNEEEEGSEVTSEEDSEESDQYSDCVG</sequence>
<evidence type="ECO:0000313" key="11">
    <source>
        <dbReference type="Proteomes" id="UP000327013"/>
    </source>
</evidence>
<accession>A0A5N6QWK2</accession>
<evidence type="ECO:0000256" key="7">
    <source>
        <dbReference type="ARBA" id="ARBA00023306"/>
    </source>
</evidence>
<proteinExistence type="inferred from homology"/>
<dbReference type="AlphaFoldDB" id="A0A5N6QWK2"/>
<reference evidence="10 11" key="1">
    <citation type="submission" date="2019-06" db="EMBL/GenBank/DDBJ databases">
        <title>A chromosomal-level reference genome of Carpinus fangiana (Coryloideae, Betulaceae).</title>
        <authorList>
            <person name="Yang X."/>
            <person name="Wang Z."/>
            <person name="Zhang L."/>
            <person name="Hao G."/>
            <person name="Liu J."/>
            <person name="Yang Y."/>
        </authorList>
    </citation>
    <scope>NUCLEOTIDE SEQUENCE [LARGE SCALE GENOMIC DNA]</scope>
    <source>
        <strain evidence="10">Cfa_2016G</strain>
        <tissue evidence="10">Leaf</tissue>
    </source>
</reference>
<evidence type="ECO:0000256" key="1">
    <source>
        <dbReference type="ARBA" id="ARBA00004286"/>
    </source>
</evidence>
<protein>
    <recommendedName>
        <fullName evidence="9">Nuclear condensin complex subunit 3 C-terminal domain-containing protein</fullName>
    </recommendedName>
</protein>
<feature type="region of interest" description="Disordered" evidence="8">
    <location>
        <begin position="948"/>
        <end position="1051"/>
    </location>
</feature>
<evidence type="ECO:0000256" key="3">
    <source>
        <dbReference type="ARBA" id="ARBA00022454"/>
    </source>
</evidence>
<comment type="subcellular location">
    <subcellularLocation>
        <location evidence="1">Chromosome</location>
    </subcellularLocation>
</comment>
<dbReference type="SUPFAM" id="SSF48371">
    <property type="entry name" value="ARM repeat"/>
    <property type="match status" value="1"/>
</dbReference>